<keyword evidence="5" id="KW-0833">Ubl conjugation pathway</keyword>
<sequence>MASSLEELLAEEGFKGRSSRTSLRSSFKEEILSMPLSHFNDQSRRASFSSNKSRTERARSNVSEYDLRGELPRIGSVDGRRPRDNLIRREMVDGGSIKEHRGRLAGRGSNEIVEVGVGESERIENIYSDEVNFSEMKETYSKAIVVRERYKGRSVEDIKAGQRQSNSFNQHLLRSDNSRKSMKRTDTNYDRSYRGSRNRKRTEDTPPVSEPALDEVAVQAMVSILTGYIKRFLKDEDFRTTLYHTCFSSLNNGELGEENNNESKVIANLEQAIETVERAAEEFANLKELKKASLQLSVITGLNSNDLKDGFTSGVPNSKLSACAHLYLGVIYKLQKKDRISAKHLLQVFCDSPFLARTALLPELWDYLFSPHLSHLKVWYNQEADSLTDEPNRLRKLKLIEKVYNEIMDSGTYQFAVYYKDWLTEGVEAPSIPSIQIPPVSVRILQKKGSHGHSSELASPSSPFSPKPMVSKKLYDAVFGRLSKPRADDAEDDGETENYENYTRSSDGSVVEVKHALTYISEIVKCTSQDIEEGSAKSAQDDVCHTEDVLLLTAEGEGTSPAASITREGEIGDISKNNTGEALKLLSPPCRKINELTLKRLAKSIFEGQRTECASDLTISSLPSTSETPFQDSLANPMKVKPSFEELQASYEYIDEGSFFASIPQDFICPLIGQLFEDPVTLETGQTFEREAIKEWMDKGNATCPVTGKTLECLTVPVTNFILKRLIDGWKSENFRHLLAFASHVVENSEGDGSTNQDELAIYILEQLFSTFSCQDRITNAKHLISIGGLQFFIRRFDFGKLDEKTRAAALLSSCIEADAGCRNQIAKNINKRSLLELLHSKQVKSRIIAVSLLTELICFTRRREVPLLLSGLPNEEILNAMHVLLLYLQSSPPEKRPLLSVLLLHLDFVVEPKKFSIYREAAVDAITMALDESLTDEKVREQCCRALIILGGRFSFSGELMTESWILSQAGFDDGCEVNSPKNKESNLLVDDFVTLDEEEHACEEWLSKVSASLLGNGKRSFLKTISKILVSGDRELVRVCLTTVAWLSCALSSIPDAEFQLRAFSALISVLKESLKNSKQLLHKILASMSLLNFSKIPGQQFEFQCLSISISYGKMSFNLKQHLILIKCKVFLMAIADDIKVPLQSLAEVTSTAKQLYTIISMEDL</sequence>
<dbReference type="GO" id="GO:0061630">
    <property type="term" value="F:ubiquitin protein ligase activity"/>
    <property type="evidence" value="ECO:0007669"/>
    <property type="project" value="UniProtKB-EC"/>
</dbReference>
<keyword evidence="4" id="KW-0808">Transferase</keyword>
<dbReference type="CDD" id="cd16664">
    <property type="entry name" value="RING-Ubox_PUB"/>
    <property type="match status" value="1"/>
</dbReference>
<dbReference type="GO" id="GO:0016567">
    <property type="term" value="P:protein ubiquitination"/>
    <property type="evidence" value="ECO:0007669"/>
    <property type="project" value="UniProtKB-UniPathway"/>
</dbReference>
<dbReference type="InterPro" id="IPR055566">
    <property type="entry name" value="ARM_LIN"/>
</dbReference>
<accession>A0A5C7IVQ4</accession>
<evidence type="ECO:0000256" key="1">
    <source>
        <dbReference type="ARBA" id="ARBA00000900"/>
    </source>
</evidence>
<dbReference type="UniPathway" id="UPA00143"/>
<dbReference type="SUPFAM" id="SSF57850">
    <property type="entry name" value="RING/U-box"/>
    <property type="match status" value="1"/>
</dbReference>
<dbReference type="InterPro" id="IPR045210">
    <property type="entry name" value="RING-Ubox_PUB"/>
</dbReference>
<feature type="region of interest" description="Disordered" evidence="7">
    <location>
        <begin position="485"/>
        <end position="504"/>
    </location>
</feature>
<dbReference type="OrthoDB" id="10064100at2759"/>
<dbReference type="Gene3D" id="1.25.10.10">
    <property type="entry name" value="Leucine-rich Repeat Variant"/>
    <property type="match status" value="1"/>
</dbReference>
<dbReference type="PROSITE" id="PS51698">
    <property type="entry name" value="U_BOX"/>
    <property type="match status" value="1"/>
</dbReference>
<evidence type="ECO:0000313" key="10">
    <source>
        <dbReference type="Proteomes" id="UP000323000"/>
    </source>
</evidence>
<protein>
    <recommendedName>
        <fullName evidence="3">RING-type E3 ubiquitin transferase</fullName>
        <ecNumber evidence="3">2.3.2.27</ecNumber>
    </recommendedName>
</protein>
<dbReference type="SMART" id="SM00504">
    <property type="entry name" value="Ubox"/>
    <property type="match status" value="1"/>
</dbReference>
<dbReference type="InterPro" id="IPR056512">
    <property type="entry name" value="LIN_N"/>
</dbReference>
<evidence type="ECO:0000256" key="7">
    <source>
        <dbReference type="SAM" id="MobiDB-lite"/>
    </source>
</evidence>
<evidence type="ECO:0000313" key="9">
    <source>
        <dbReference type="EMBL" id="TXG73158.1"/>
    </source>
</evidence>
<dbReference type="InterPro" id="IPR016024">
    <property type="entry name" value="ARM-type_fold"/>
</dbReference>
<feature type="region of interest" description="Disordered" evidence="7">
    <location>
        <begin position="1"/>
        <end position="23"/>
    </location>
</feature>
<comment type="caution">
    <text evidence="9">The sequence shown here is derived from an EMBL/GenBank/DDBJ whole genome shotgun (WGS) entry which is preliminary data.</text>
</comment>
<evidence type="ECO:0000256" key="3">
    <source>
        <dbReference type="ARBA" id="ARBA00012483"/>
    </source>
</evidence>
<evidence type="ECO:0000256" key="2">
    <source>
        <dbReference type="ARBA" id="ARBA00004906"/>
    </source>
</evidence>
<feature type="region of interest" description="Disordered" evidence="7">
    <location>
        <begin position="42"/>
        <end position="61"/>
    </location>
</feature>
<gene>
    <name evidence="9" type="ORF">EZV62_001737</name>
</gene>
<dbReference type="PANTHER" id="PTHR35549">
    <property type="entry name" value="OS04G0584500 PROTEIN"/>
    <property type="match status" value="1"/>
</dbReference>
<reference evidence="10" key="1">
    <citation type="journal article" date="2019" name="Gigascience">
        <title>De novo genome assembly of the endangered Acer yangbiense, a plant species with extremely small populations endemic to Yunnan Province, China.</title>
        <authorList>
            <person name="Yang J."/>
            <person name="Wariss H.M."/>
            <person name="Tao L."/>
            <person name="Zhang R."/>
            <person name="Yun Q."/>
            <person name="Hollingsworth P."/>
            <person name="Dao Z."/>
            <person name="Luo G."/>
            <person name="Guo H."/>
            <person name="Ma Y."/>
            <person name="Sun W."/>
        </authorList>
    </citation>
    <scope>NUCLEOTIDE SEQUENCE [LARGE SCALE GENOMIC DNA]</scope>
    <source>
        <strain evidence="10">cv. Malutang</strain>
    </source>
</reference>
<comment type="pathway">
    <text evidence="2">Protein modification; protein ubiquitination.</text>
</comment>
<evidence type="ECO:0000256" key="5">
    <source>
        <dbReference type="ARBA" id="ARBA00022786"/>
    </source>
</evidence>
<dbReference type="Pfam" id="PF23628">
    <property type="entry name" value="ARM_LIN_C"/>
    <property type="match status" value="1"/>
</dbReference>
<dbReference type="Pfam" id="PF04564">
    <property type="entry name" value="U-box"/>
    <property type="match status" value="1"/>
</dbReference>
<keyword evidence="6" id="KW-0175">Coiled coil</keyword>
<evidence type="ECO:0000256" key="4">
    <source>
        <dbReference type="ARBA" id="ARBA00022679"/>
    </source>
</evidence>
<dbReference type="Gene3D" id="3.30.40.10">
    <property type="entry name" value="Zinc/RING finger domain, C3HC4 (zinc finger)"/>
    <property type="match status" value="1"/>
</dbReference>
<dbReference type="EMBL" id="VAHF01000001">
    <property type="protein sequence ID" value="TXG73158.1"/>
    <property type="molecule type" value="Genomic_DNA"/>
</dbReference>
<dbReference type="InterPro" id="IPR013083">
    <property type="entry name" value="Znf_RING/FYVE/PHD"/>
</dbReference>
<name>A0A5C7IVQ4_9ROSI</name>
<feature type="compositionally biased region" description="Acidic residues" evidence="7">
    <location>
        <begin position="489"/>
        <end position="498"/>
    </location>
</feature>
<dbReference type="EC" id="2.3.2.27" evidence="3"/>
<dbReference type="Proteomes" id="UP000323000">
    <property type="component" value="Chromosome 1"/>
</dbReference>
<proteinExistence type="predicted"/>
<keyword evidence="10" id="KW-1185">Reference proteome</keyword>
<feature type="domain" description="U-box" evidence="8">
    <location>
        <begin position="662"/>
        <end position="737"/>
    </location>
</feature>
<organism evidence="9 10">
    <name type="scientific">Acer yangbiense</name>
    <dbReference type="NCBI Taxonomy" id="1000413"/>
    <lineage>
        <taxon>Eukaryota</taxon>
        <taxon>Viridiplantae</taxon>
        <taxon>Streptophyta</taxon>
        <taxon>Embryophyta</taxon>
        <taxon>Tracheophyta</taxon>
        <taxon>Spermatophyta</taxon>
        <taxon>Magnoliopsida</taxon>
        <taxon>eudicotyledons</taxon>
        <taxon>Gunneridae</taxon>
        <taxon>Pentapetalae</taxon>
        <taxon>rosids</taxon>
        <taxon>malvids</taxon>
        <taxon>Sapindales</taxon>
        <taxon>Sapindaceae</taxon>
        <taxon>Hippocastanoideae</taxon>
        <taxon>Acereae</taxon>
        <taxon>Acer</taxon>
    </lineage>
</organism>
<dbReference type="InterPro" id="IPR011989">
    <property type="entry name" value="ARM-like"/>
</dbReference>
<dbReference type="InterPro" id="IPR003613">
    <property type="entry name" value="Ubox_domain"/>
</dbReference>
<dbReference type="Pfam" id="PF23568">
    <property type="entry name" value="ARM_LIN"/>
    <property type="match status" value="1"/>
</dbReference>
<feature type="coiled-coil region" evidence="6">
    <location>
        <begin position="259"/>
        <end position="289"/>
    </location>
</feature>
<evidence type="ECO:0000259" key="8">
    <source>
        <dbReference type="PROSITE" id="PS51698"/>
    </source>
</evidence>
<evidence type="ECO:0000256" key="6">
    <source>
        <dbReference type="SAM" id="Coils"/>
    </source>
</evidence>
<dbReference type="SUPFAM" id="SSF48371">
    <property type="entry name" value="ARM repeat"/>
    <property type="match status" value="1"/>
</dbReference>
<comment type="catalytic activity">
    <reaction evidence="1">
        <text>S-ubiquitinyl-[E2 ubiquitin-conjugating enzyme]-L-cysteine + [acceptor protein]-L-lysine = [E2 ubiquitin-conjugating enzyme]-L-cysteine + N(6)-ubiquitinyl-[acceptor protein]-L-lysine.</text>
        <dbReference type="EC" id="2.3.2.27"/>
    </reaction>
</comment>
<dbReference type="AlphaFoldDB" id="A0A5C7IVQ4"/>
<feature type="compositionally biased region" description="Polar residues" evidence="7">
    <location>
        <begin position="162"/>
        <end position="172"/>
    </location>
</feature>
<feature type="compositionally biased region" description="Basic and acidic residues" evidence="7">
    <location>
        <begin position="173"/>
        <end position="193"/>
    </location>
</feature>
<dbReference type="PANTHER" id="PTHR35549:SF1">
    <property type="entry name" value="OS04G0584500 PROTEIN"/>
    <property type="match status" value="1"/>
</dbReference>
<feature type="region of interest" description="Disordered" evidence="7">
    <location>
        <begin position="155"/>
        <end position="211"/>
    </location>
</feature>